<dbReference type="RefSeq" id="WP_186872456.1">
    <property type="nucleotide sequence ID" value="NZ_JACOOR010000006.1"/>
</dbReference>
<keyword evidence="1" id="KW-0812">Transmembrane</keyword>
<organism evidence="2 3">
    <name type="scientific">Anaerosacchariphilus hominis</name>
    <dbReference type="NCBI Taxonomy" id="2763017"/>
    <lineage>
        <taxon>Bacteria</taxon>
        <taxon>Bacillati</taxon>
        <taxon>Bacillota</taxon>
        <taxon>Clostridia</taxon>
        <taxon>Lachnospirales</taxon>
        <taxon>Lachnospiraceae</taxon>
        <taxon>Anaerosacchariphilus</taxon>
    </lineage>
</organism>
<proteinExistence type="predicted"/>
<dbReference type="Pfam" id="PF19639">
    <property type="entry name" value="DUF6142"/>
    <property type="match status" value="1"/>
</dbReference>
<dbReference type="Proteomes" id="UP000649345">
    <property type="component" value="Unassembled WGS sequence"/>
</dbReference>
<sequence length="103" mass="10932">MARRSYKFTDKKHTKQGICSAGFAGAALVFTGVSLLLAYRMAGQAGSLVGLLGVLAMVCSAVGFVLAVRGFQEEDVYYLFSQIGAVANGILFILWALVCMLGM</sequence>
<keyword evidence="1" id="KW-1133">Transmembrane helix</keyword>
<gene>
    <name evidence="2" type="ORF">H8S44_11040</name>
</gene>
<reference evidence="2" key="1">
    <citation type="submission" date="2020-08" db="EMBL/GenBank/DDBJ databases">
        <title>Genome public.</title>
        <authorList>
            <person name="Liu C."/>
            <person name="Sun Q."/>
        </authorList>
    </citation>
    <scope>NUCLEOTIDE SEQUENCE</scope>
    <source>
        <strain evidence="2">NSJ-68</strain>
    </source>
</reference>
<accession>A0A923RMG8</accession>
<evidence type="ECO:0000313" key="3">
    <source>
        <dbReference type="Proteomes" id="UP000649345"/>
    </source>
</evidence>
<dbReference type="EMBL" id="JACOOR010000006">
    <property type="protein sequence ID" value="MBC5660307.1"/>
    <property type="molecule type" value="Genomic_DNA"/>
</dbReference>
<evidence type="ECO:0000256" key="1">
    <source>
        <dbReference type="SAM" id="Phobius"/>
    </source>
</evidence>
<feature type="transmembrane region" description="Helical" evidence="1">
    <location>
        <begin position="76"/>
        <end position="98"/>
    </location>
</feature>
<feature type="transmembrane region" description="Helical" evidence="1">
    <location>
        <begin position="21"/>
        <end position="42"/>
    </location>
</feature>
<evidence type="ECO:0000313" key="2">
    <source>
        <dbReference type="EMBL" id="MBC5660307.1"/>
    </source>
</evidence>
<name>A0A923RMG8_9FIRM</name>
<dbReference type="AlphaFoldDB" id="A0A923RMG8"/>
<feature type="transmembrane region" description="Helical" evidence="1">
    <location>
        <begin position="48"/>
        <end position="69"/>
    </location>
</feature>
<protein>
    <submittedName>
        <fullName evidence="2">Uncharacterized protein</fullName>
    </submittedName>
</protein>
<dbReference type="InterPro" id="IPR046140">
    <property type="entry name" value="DUF6142"/>
</dbReference>
<keyword evidence="1" id="KW-0472">Membrane</keyword>
<comment type="caution">
    <text evidence="2">The sequence shown here is derived from an EMBL/GenBank/DDBJ whole genome shotgun (WGS) entry which is preliminary data.</text>
</comment>
<keyword evidence="3" id="KW-1185">Reference proteome</keyword>